<evidence type="ECO:0000313" key="2">
    <source>
        <dbReference type="Proteomes" id="UP001152622"/>
    </source>
</evidence>
<dbReference type="AlphaFoldDB" id="A0A9Q1J077"/>
<reference evidence="1" key="1">
    <citation type="journal article" date="2023" name="Science">
        <title>Genome structures resolve the early diversification of teleost fishes.</title>
        <authorList>
            <person name="Parey E."/>
            <person name="Louis A."/>
            <person name="Montfort J."/>
            <person name="Bouchez O."/>
            <person name="Roques C."/>
            <person name="Iampietro C."/>
            <person name="Lluch J."/>
            <person name="Castinel A."/>
            <person name="Donnadieu C."/>
            <person name="Desvignes T."/>
            <person name="Floi Bucao C."/>
            <person name="Jouanno E."/>
            <person name="Wen M."/>
            <person name="Mejri S."/>
            <person name="Dirks R."/>
            <person name="Jansen H."/>
            <person name="Henkel C."/>
            <person name="Chen W.J."/>
            <person name="Zahm M."/>
            <person name="Cabau C."/>
            <person name="Klopp C."/>
            <person name="Thompson A.W."/>
            <person name="Robinson-Rechavi M."/>
            <person name="Braasch I."/>
            <person name="Lecointre G."/>
            <person name="Bobe J."/>
            <person name="Postlethwait J.H."/>
            <person name="Berthelot C."/>
            <person name="Roest Crollius H."/>
            <person name="Guiguen Y."/>
        </authorList>
    </citation>
    <scope>NUCLEOTIDE SEQUENCE</scope>
    <source>
        <strain evidence="1">WJC10195</strain>
    </source>
</reference>
<proteinExistence type="predicted"/>
<dbReference type="EMBL" id="JAINUF010000005">
    <property type="protein sequence ID" value="KAJ8361006.1"/>
    <property type="molecule type" value="Genomic_DNA"/>
</dbReference>
<evidence type="ECO:0000313" key="1">
    <source>
        <dbReference type="EMBL" id="KAJ8361006.1"/>
    </source>
</evidence>
<keyword evidence="2" id="KW-1185">Reference proteome</keyword>
<gene>
    <name evidence="1" type="ORF">SKAU_G00175310</name>
</gene>
<protein>
    <submittedName>
        <fullName evidence="1">Uncharacterized protein</fullName>
    </submittedName>
</protein>
<organism evidence="1 2">
    <name type="scientific">Synaphobranchus kaupii</name>
    <name type="common">Kaup's arrowtooth eel</name>
    <dbReference type="NCBI Taxonomy" id="118154"/>
    <lineage>
        <taxon>Eukaryota</taxon>
        <taxon>Metazoa</taxon>
        <taxon>Chordata</taxon>
        <taxon>Craniata</taxon>
        <taxon>Vertebrata</taxon>
        <taxon>Euteleostomi</taxon>
        <taxon>Actinopterygii</taxon>
        <taxon>Neopterygii</taxon>
        <taxon>Teleostei</taxon>
        <taxon>Anguilliformes</taxon>
        <taxon>Synaphobranchidae</taxon>
        <taxon>Synaphobranchus</taxon>
    </lineage>
</organism>
<comment type="caution">
    <text evidence="1">The sequence shown here is derived from an EMBL/GenBank/DDBJ whole genome shotgun (WGS) entry which is preliminary data.</text>
</comment>
<accession>A0A9Q1J077</accession>
<sequence>MTVESAGPRISEYSCSQTSSSINLCPFSRSCPPNSLAVMTSYDLHLHVTWLLGSRFSRCHAGYSDPTRPVRTTSSWKT</sequence>
<dbReference type="Proteomes" id="UP001152622">
    <property type="component" value="Chromosome 5"/>
</dbReference>
<name>A0A9Q1J077_SYNKA</name>